<evidence type="ECO:0000313" key="2">
    <source>
        <dbReference type="Proteomes" id="UP000001593"/>
    </source>
</evidence>
<name>A7TC12_NEMVE</name>
<dbReference type="InParanoid" id="A7TC12"/>
<dbReference type="eggNOG" id="ENOG502SZ7X">
    <property type="taxonomic scope" value="Eukaryota"/>
</dbReference>
<organism evidence="1 2">
    <name type="scientific">Nematostella vectensis</name>
    <name type="common">Starlet sea anemone</name>
    <dbReference type="NCBI Taxonomy" id="45351"/>
    <lineage>
        <taxon>Eukaryota</taxon>
        <taxon>Metazoa</taxon>
        <taxon>Cnidaria</taxon>
        <taxon>Anthozoa</taxon>
        <taxon>Hexacorallia</taxon>
        <taxon>Actiniaria</taxon>
        <taxon>Edwardsiidae</taxon>
        <taxon>Nematostella</taxon>
    </lineage>
</organism>
<dbReference type="PhylomeDB" id="A7TC12"/>
<gene>
    <name evidence="1" type="ORF">NEMVEDRAFT_v1g8360</name>
</gene>
<dbReference type="HOGENOM" id="CLU_177228_0_0_1"/>
<proteinExistence type="predicted"/>
<dbReference type="Proteomes" id="UP000001593">
    <property type="component" value="Unassembled WGS sequence"/>
</dbReference>
<feature type="non-terminal residue" evidence="1">
    <location>
        <position position="1"/>
    </location>
</feature>
<reference evidence="1 2" key="1">
    <citation type="journal article" date="2007" name="Science">
        <title>Sea anemone genome reveals ancestral eumetazoan gene repertoire and genomic organization.</title>
        <authorList>
            <person name="Putnam N.H."/>
            <person name="Srivastava M."/>
            <person name="Hellsten U."/>
            <person name="Dirks B."/>
            <person name="Chapman J."/>
            <person name="Salamov A."/>
            <person name="Terry A."/>
            <person name="Shapiro H."/>
            <person name="Lindquist E."/>
            <person name="Kapitonov V.V."/>
            <person name="Jurka J."/>
            <person name="Genikhovich G."/>
            <person name="Grigoriev I.V."/>
            <person name="Lucas S.M."/>
            <person name="Steele R.E."/>
            <person name="Finnerty J.R."/>
            <person name="Technau U."/>
            <person name="Martindale M.Q."/>
            <person name="Rokhsar D.S."/>
        </authorList>
    </citation>
    <scope>NUCLEOTIDE SEQUENCE [LARGE SCALE GENOMIC DNA]</scope>
    <source>
        <strain evidence="2">CH2 X CH6</strain>
    </source>
</reference>
<feature type="non-terminal residue" evidence="1">
    <location>
        <position position="89"/>
    </location>
</feature>
<evidence type="ECO:0000313" key="1">
    <source>
        <dbReference type="EMBL" id="EDO26434.1"/>
    </source>
</evidence>
<protein>
    <submittedName>
        <fullName evidence="1">Uncharacterized protein</fullName>
    </submittedName>
</protein>
<sequence length="89" mass="10350">SFLGIPLVVLMTKIDVACPQTRTNIMHVFHSDILRKRVRLISHKLQGLPANKIFPIKNYEWETEMSVNVNNLSLMALRQMLHFAQDYVD</sequence>
<keyword evidence="2" id="KW-1185">Reference proteome</keyword>
<accession>A7TC12</accession>
<dbReference type="AlphaFoldDB" id="A7TC12"/>
<dbReference type="EMBL" id="DS475905">
    <property type="protein sequence ID" value="EDO26434.1"/>
    <property type="molecule type" value="Genomic_DNA"/>
</dbReference>
<dbReference type="OMA" id="METNDEV"/>